<keyword evidence="2" id="KW-1185">Reference proteome</keyword>
<reference evidence="1 2" key="1">
    <citation type="journal article" date="2014" name="Acta Crystallogr. D">
        <title>Structure-based characterization and antifreeze properties of a hyperactive ice-binding protein from the Antarctic bacterium Flavobacterium frigoris PS1.</title>
        <authorList>
            <person name="Do H."/>
            <person name="Kim S.J."/>
            <person name="Kim H.J."/>
            <person name="Lee J.H."/>
        </authorList>
    </citation>
    <scope>NUCLEOTIDE SEQUENCE [LARGE SCALE GENOMIC DNA]</scope>
    <source>
        <strain evidence="1 2">PS1</strain>
    </source>
</reference>
<dbReference type="Pfam" id="PF08877">
    <property type="entry name" value="MepB-like"/>
    <property type="match status" value="1"/>
</dbReference>
<dbReference type="eggNOG" id="COG4815">
    <property type="taxonomic scope" value="Bacteria"/>
</dbReference>
<protein>
    <recommendedName>
        <fullName evidence="3">MepB protein</fullName>
    </recommendedName>
</protein>
<organism evidence="1 2">
    <name type="scientific">Flavobacterium frigoris (strain PS1)</name>
    <dbReference type="NCBI Taxonomy" id="1086011"/>
    <lineage>
        <taxon>Bacteria</taxon>
        <taxon>Pseudomonadati</taxon>
        <taxon>Bacteroidota</taxon>
        <taxon>Flavobacteriia</taxon>
        <taxon>Flavobacteriales</taxon>
        <taxon>Flavobacteriaceae</taxon>
        <taxon>Flavobacterium</taxon>
    </lineage>
</organism>
<evidence type="ECO:0008006" key="3">
    <source>
        <dbReference type="Google" id="ProtNLM"/>
    </source>
</evidence>
<dbReference type="EMBL" id="AHKF01000017">
    <property type="protein sequence ID" value="EIA08889.1"/>
    <property type="molecule type" value="Genomic_DNA"/>
</dbReference>
<dbReference type="RefSeq" id="WP_007137832.1">
    <property type="nucleotide sequence ID" value="NZ_AHKF01000017.1"/>
</dbReference>
<dbReference type="Gene3D" id="3.40.1350.140">
    <property type="entry name" value="MepB-like"/>
    <property type="match status" value="1"/>
</dbReference>
<name>H7FRA6_FLAFP</name>
<gene>
    <name evidence="1" type="ORF">HJ01_01655</name>
</gene>
<dbReference type="PATRIC" id="fig|1086011.3.peg.1619"/>
<evidence type="ECO:0000313" key="1">
    <source>
        <dbReference type="EMBL" id="EIA08889.1"/>
    </source>
</evidence>
<sequence length="181" mass="20813">MIDNENTLKIINSFHSDLKIAKERVYNKCDFDITNPSINTESVEYGACIFQLDRKKIIHRTAKITPTKSGQFVTIWKRNQDGITEPYNIQDDFDFIIITVKSGENFGQFIFPKAVLADKGIISTENKTGKRGIRVYPPWDVVVSQQALKTQNWQTDYFLKISKNSSTDLLRAKNLLMNLQC</sequence>
<dbReference type="InterPro" id="IPR011235">
    <property type="entry name" value="MepB-like"/>
</dbReference>
<dbReference type="Proteomes" id="UP000005566">
    <property type="component" value="Unassembled WGS sequence"/>
</dbReference>
<dbReference type="PIRSF" id="PIRSF032285">
    <property type="entry name" value="UCP032285"/>
    <property type="match status" value="1"/>
</dbReference>
<comment type="caution">
    <text evidence="1">The sequence shown here is derived from an EMBL/GenBank/DDBJ whole genome shotgun (WGS) entry which is preliminary data.</text>
</comment>
<dbReference type="AlphaFoldDB" id="H7FRA6"/>
<proteinExistence type="predicted"/>
<accession>H7FRA6</accession>
<evidence type="ECO:0000313" key="2">
    <source>
        <dbReference type="Proteomes" id="UP000005566"/>
    </source>
</evidence>
<dbReference type="InterPro" id="IPR038231">
    <property type="entry name" value="MepB-like_sf"/>
</dbReference>